<reference evidence="1" key="1">
    <citation type="journal article" date="2023" name="Mol. Phylogenet. Evol.">
        <title>Genome-scale phylogeny and comparative genomics of the fungal order Sordariales.</title>
        <authorList>
            <person name="Hensen N."/>
            <person name="Bonometti L."/>
            <person name="Westerberg I."/>
            <person name="Brannstrom I.O."/>
            <person name="Guillou S."/>
            <person name="Cros-Aarteil S."/>
            <person name="Calhoun S."/>
            <person name="Haridas S."/>
            <person name="Kuo A."/>
            <person name="Mondo S."/>
            <person name="Pangilinan J."/>
            <person name="Riley R."/>
            <person name="LaButti K."/>
            <person name="Andreopoulos B."/>
            <person name="Lipzen A."/>
            <person name="Chen C."/>
            <person name="Yan M."/>
            <person name="Daum C."/>
            <person name="Ng V."/>
            <person name="Clum A."/>
            <person name="Steindorff A."/>
            <person name="Ohm R.A."/>
            <person name="Martin F."/>
            <person name="Silar P."/>
            <person name="Natvig D.O."/>
            <person name="Lalanne C."/>
            <person name="Gautier V."/>
            <person name="Ament-Velasquez S.L."/>
            <person name="Kruys A."/>
            <person name="Hutchinson M.I."/>
            <person name="Powell A.J."/>
            <person name="Barry K."/>
            <person name="Miller A.N."/>
            <person name="Grigoriev I.V."/>
            <person name="Debuchy R."/>
            <person name="Gladieux P."/>
            <person name="Hiltunen Thoren M."/>
            <person name="Johannesson H."/>
        </authorList>
    </citation>
    <scope>NUCLEOTIDE SEQUENCE</scope>
    <source>
        <strain evidence="1">CBS 955.72</strain>
    </source>
</reference>
<reference evidence="1" key="2">
    <citation type="submission" date="2023-06" db="EMBL/GenBank/DDBJ databases">
        <authorList>
            <consortium name="Lawrence Berkeley National Laboratory"/>
            <person name="Haridas S."/>
            <person name="Hensen N."/>
            <person name="Bonometti L."/>
            <person name="Westerberg I."/>
            <person name="Brannstrom I.O."/>
            <person name="Guillou S."/>
            <person name="Cros-Aarteil S."/>
            <person name="Calhoun S."/>
            <person name="Kuo A."/>
            <person name="Mondo S."/>
            <person name="Pangilinan J."/>
            <person name="Riley R."/>
            <person name="Labutti K."/>
            <person name="Andreopoulos B."/>
            <person name="Lipzen A."/>
            <person name="Chen C."/>
            <person name="Yanf M."/>
            <person name="Daum C."/>
            <person name="Ng V."/>
            <person name="Clum A."/>
            <person name="Steindorff A."/>
            <person name="Ohm R."/>
            <person name="Martin F."/>
            <person name="Silar P."/>
            <person name="Natvig D."/>
            <person name="Lalanne C."/>
            <person name="Gautier V."/>
            <person name="Ament-Velasquez S.L."/>
            <person name="Kruys A."/>
            <person name="Hutchinson M.I."/>
            <person name="Powell A.J."/>
            <person name="Barry K."/>
            <person name="Miller A.N."/>
            <person name="Grigoriev I.V."/>
            <person name="Debuchy R."/>
            <person name="Gladieux P."/>
            <person name="Thoren M.H."/>
            <person name="Johannesson H."/>
        </authorList>
    </citation>
    <scope>NUCLEOTIDE SEQUENCE</scope>
    <source>
        <strain evidence="1">CBS 955.72</strain>
    </source>
</reference>
<protein>
    <submittedName>
        <fullName evidence="1">Uncharacterized protein</fullName>
    </submittedName>
</protein>
<dbReference type="Proteomes" id="UP001275084">
    <property type="component" value="Unassembled WGS sequence"/>
</dbReference>
<evidence type="ECO:0000313" key="1">
    <source>
        <dbReference type="EMBL" id="KAK3359301.1"/>
    </source>
</evidence>
<comment type="caution">
    <text evidence="1">The sequence shown here is derived from an EMBL/GenBank/DDBJ whole genome shotgun (WGS) entry which is preliminary data.</text>
</comment>
<evidence type="ECO:0000313" key="2">
    <source>
        <dbReference type="Proteomes" id="UP001275084"/>
    </source>
</evidence>
<gene>
    <name evidence="1" type="ORF">B0T25DRAFT_628751</name>
</gene>
<keyword evidence="2" id="KW-1185">Reference proteome</keyword>
<organism evidence="1 2">
    <name type="scientific">Lasiosphaeria hispida</name>
    <dbReference type="NCBI Taxonomy" id="260671"/>
    <lineage>
        <taxon>Eukaryota</taxon>
        <taxon>Fungi</taxon>
        <taxon>Dikarya</taxon>
        <taxon>Ascomycota</taxon>
        <taxon>Pezizomycotina</taxon>
        <taxon>Sordariomycetes</taxon>
        <taxon>Sordariomycetidae</taxon>
        <taxon>Sordariales</taxon>
        <taxon>Lasiosphaeriaceae</taxon>
        <taxon>Lasiosphaeria</taxon>
    </lineage>
</organism>
<accession>A0AAJ0MHN0</accession>
<dbReference type="AlphaFoldDB" id="A0AAJ0MHN0"/>
<name>A0AAJ0MHN0_9PEZI</name>
<dbReference type="EMBL" id="JAUIQD010000002">
    <property type="protein sequence ID" value="KAK3359301.1"/>
    <property type="molecule type" value="Genomic_DNA"/>
</dbReference>
<sequence>MLPSRRSPPQMPIGLGADLIATCLRQKRPALTDSGANQVMRLKGSFKATRFYPIVVEEEEDKMSQLQQANFLQEFSTALCATAHHHEFDDIHSPLLTRSPPNLPLPNSTILPHQPTANSQLPKCIFNRLSSSCRRCALLRVEDASYRQVIAALRGHNTQAALPHPLPYWSRLGSRGASELGCGAQGRRTLVGDFMGRSFIGHRIPLALAAYTGLSCARSALGTGEK</sequence>
<proteinExistence type="predicted"/>